<comment type="caution">
    <text evidence="1">The sequence shown here is derived from an EMBL/GenBank/DDBJ whole genome shotgun (WGS) entry which is preliminary data.</text>
</comment>
<gene>
    <name evidence="1" type="ORF">MiAbB_04620</name>
</gene>
<organism evidence="1 2">
    <name type="scientific">Microcystis aeruginosa NIES-4285</name>
    <dbReference type="NCBI Taxonomy" id="2497681"/>
    <lineage>
        <taxon>Bacteria</taxon>
        <taxon>Bacillati</taxon>
        <taxon>Cyanobacteriota</taxon>
        <taxon>Cyanophyceae</taxon>
        <taxon>Oscillatoriophycideae</taxon>
        <taxon>Chroococcales</taxon>
        <taxon>Microcystaceae</taxon>
        <taxon>Microcystis</taxon>
    </lineage>
</organism>
<dbReference type="EMBL" id="BIFY01000165">
    <property type="protein sequence ID" value="GCE62671.1"/>
    <property type="molecule type" value="Genomic_DNA"/>
</dbReference>
<dbReference type="Proteomes" id="UP000289660">
    <property type="component" value="Unassembled WGS sequence"/>
</dbReference>
<sequence>MTRQFHQIMPLLGLLISLLSLYTAQYNLHFAWKNLVMNCQSHRHLEICRDVLSTREVPDKPLFLRTEENKREGSIEPSEPFFLPTDSYRKPIRVP</sequence>
<evidence type="ECO:0000313" key="2">
    <source>
        <dbReference type="Proteomes" id="UP000289660"/>
    </source>
</evidence>
<name>A0A402DKC1_MICAE</name>
<protein>
    <submittedName>
        <fullName evidence="1">Uncharacterized protein</fullName>
    </submittedName>
</protein>
<proteinExistence type="predicted"/>
<evidence type="ECO:0000313" key="1">
    <source>
        <dbReference type="EMBL" id="GCE62671.1"/>
    </source>
</evidence>
<dbReference type="AlphaFoldDB" id="A0A402DKC1"/>
<dbReference type="RefSeq" id="WP_130758494.1">
    <property type="nucleotide sequence ID" value="NZ_BIFY01000165.1"/>
</dbReference>
<reference evidence="2" key="1">
    <citation type="submission" date="2018-12" db="EMBL/GenBank/DDBJ databases">
        <title>Genome sequence of Microcystis aeruginosa NIES-4285.</title>
        <authorList>
            <person name="Tanabe Y."/>
        </authorList>
    </citation>
    <scope>NUCLEOTIDE SEQUENCE [LARGE SCALE GENOMIC DNA]</scope>
    <source>
        <strain evidence="2">NIES-4285</strain>
    </source>
</reference>
<accession>A0A402DKC1</accession>